<dbReference type="AlphaFoldDB" id="A0A0L7LIY6"/>
<keyword evidence="5" id="KW-1185">Reference proteome</keyword>
<dbReference type="GO" id="GO:0042302">
    <property type="term" value="F:structural constituent of cuticle"/>
    <property type="evidence" value="ECO:0007669"/>
    <property type="project" value="UniProtKB-UniRule"/>
</dbReference>
<dbReference type="STRING" id="104452.A0A0L7LIY6"/>
<protein>
    <submittedName>
        <fullName evidence="4">Cuticular protein RR-2 motif 79</fullName>
    </submittedName>
</protein>
<name>A0A0L7LIY6_OPEBR</name>
<dbReference type="PROSITE" id="PS00233">
    <property type="entry name" value="CHIT_BIND_RR_1"/>
    <property type="match status" value="1"/>
</dbReference>
<evidence type="ECO:0000256" key="3">
    <source>
        <dbReference type="PROSITE-ProRule" id="PRU00497"/>
    </source>
</evidence>
<dbReference type="InterPro" id="IPR000618">
    <property type="entry name" value="Insect_cuticle"/>
</dbReference>
<dbReference type="PROSITE" id="PS51155">
    <property type="entry name" value="CHIT_BIND_RR_2"/>
    <property type="match status" value="1"/>
</dbReference>
<keyword evidence="1 3" id="KW-0193">Cuticle</keyword>
<keyword evidence="2" id="KW-0732">Signal</keyword>
<evidence type="ECO:0000256" key="2">
    <source>
        <dbReference type="ARBA" id="ARBA00022729"/>
    </source>
</evidence>
<evidence type="ECO:0000313" key="5">
    <source>
        <dbReference type="Proteomes" id="UP000037510"/>
    </source>
</evidence>
<accession>A0A0L7LIY6</accession>
<dbReference type="Proteomes" id="UP000037510">
    <property type="component" value="Unassembled WGS sequence"/>
</dbReference>
<dbReference type="Pfam" id="PF00379">
    <property type="entry name" value="Chitin_bind_4"/>
    <property type="match status" value="1"/>
</dbReference>
<sequence length="480" mass="50536">MSQIIFVTALAVSNVFCYHDPDLNYHLSQVQKVSNCDNGYSYPAPAVQLSTGVKLAPANIVSQQYAAPVAYTPGYSGSYQAPKITYAQPAAAYQVQPTVTYQAQPGLSYLPAPVSPAATYLPSVASNYASFKEQHGYATSDGLSTVSERPITPLATYAQAPIIAKVTGSPLIARFSLAPSRTTYTAQNFGTQQSAVSTGSLAKASLNSYSNVHAGGPVVSQVYAAPRDIYTASPDLRVQAQQTGYVTPGVQYSQTVAQAAQSSASQSGQTAYFTPGPGIQYAPAQYSTGVQYAAAVSAPAVSQYAAAVSAAPQYTTQVQYSAPAIQYAAPAQRYVAQTQYAAPAQYSVSQYNAPTVTQYNSQAVTQYSAPAAQYAAPVTPVQQYRAPAVAQYSPAVASIQQYTAPAVSSVQYPAVSHVSSVSHVSAPVAVPLTKQYLTVDLSTGQYSLVEPDGSVRTVDYVADWETGFHAAVRNSKDNQH</sequence>
<dbReference type="EMBL" id="JTDY01000931">
    <property type="protein sequence ID" value="KOB75395.1"/>
    <property type="molecule type" value="Genomic_DNA"/>
</dbReference>
<evidence type="ECO:0000313" key="4">
    <source>
        <dbReference type="EMBL" id="KOB75395.1"/>
    </source>
</evidence>
<proteinExistence type="predicted"/>
<comment type="caution">
    <text evidence="4">The sequence shown here is derived from an EMBL/GenBank/DDBJ whole genome shotgun (WGS) entry which is preliminary data.</text>
</comment>
<reference evidence="4 5" key="1">
    <citation type="journal article" date="2015" name="Genome Biol. Evol.">
        <title>The genome of winter moth (Operophtera brumata) provides a genomic perspective on sexual dimorphism and phenology.</title>
        <authorList>
            <person name="Derks M.F."/>
            <person name="Smit S."/>
            <person name="Salis L."/>
            <person name="Schijlen E."/>
            <person name="Bossers A."/>
            <person name="Mateman C."/>
            <person name="Pijl A.S."/>
            <person name="de Ridder D."/>
            <person name="Groenen M.A."/>
            <person name="Visser M.E."/>
            <person name="Megens H.J."/>
        </authorList>
    </citation>
    <scope>NUCLEOTIDE SEQUENCE [LARGE SCALE GENOMIC DNA]</scope>
    <source>
        <strain evidence="4">WM2013NL</strain>
        <tissue evidence="4">Head and thorax</tissue>
    </source>
</reference>
<organism evidence="4 5">
    <name type="scientific">Operophtera brumata</name>
    <name type="common">Winter moth</name>
    <name type="synonym">Phalaena brumata</name>
    <dbReference type="NCBI Taxonomy" id="104452"/>
    <lineage>
        <taxon>Eukaryota</taxon>
        <taxon>Metazoa</taxon>
        <taxon>Ecdysozoa</taxon>
        <taxon>Arthropoda</taxon>
        <taxon>Hexapoda</taxon>
        <taxon>Insecta</taxon>
        <taxon>Pterygota</taxon>
        <taxon>Neoptera</taxon>
        <taxon>Endopterygota</taxon>
        <taxon>Lepidoptera</taxon>
        <taxon>Glossata</taxon>
        <taxon>Ditrysia</taxon>
        <taxon>Geometroidea</taxon>
        <taxon>Geometridae</taxon>
        <taxon>Larentiinae</taxon>
        <taxon>Operophtera</taxon>
    </lineage>
</organism>
<dbReference type="InterPro" id="IPR031311">
    <property type="entry name" value="CHIT_BIND_RR_consensus"/>
</dbReference>
<evidence type="ECO:0000256" key="1">
    <source>
        <dbReference type="ARBA" id="ARBA00022460"/>
    </source>
</evidence>
<gene>
    <name evidence="4" type="ORF">OBRU01_07596</name>
</gene>